<feature type="transmembrane region" description="Helical" evidence="1">
    <location>
        <begin position="145"/>
        <end position="168"/>
    </location>
</feature>
<feature type="transmembrane region" description="Helical" evidence="1">
    <location>
        <begin position="188"/>
        <end position="204"/>
    </location>
</feature>
<feature type="transmembrane region" description="Helical" evidence="1">
    <location>
        <begin position="79"/>
        <end position="96"/>
    </location>
</feature>
<dbReference type="AlphaFoldDB" id="A0A327WZP1"/>
<protein>
    <recommendedName>
        <fullName evidence="4">Urease accessory protein UreH-like transmembrane domain-containing protein</fullName>
    </recommendedName>
</protein>
<name>A0A327WZP1_LARAB</name>
<gene>
    <name evidence="2" type="ORF">LX87_02730</name>
</gene>
<keyword evidence="1" id="KW-0472">Membrane</keyword>
<keyword evidence="1" id="KW-0812">Transmembrane</keyword>
<feature type="transmembrane region" description="Helical" evidence="1">
    <location>
        <begin position="116"/>
        <end position="138"/>
    </location>
</feature>
<proteinExistence type="predicted"/>
<feature type="transmembrane region" description="Helical" evidence="1">
    <location>
        <begin position="41"/>
        <end position="67"/>
    </location>
</feature>
<reference evidence="2 3" key="1">
    <citation type="submission" date="2018-06" db="EMBL/GenBank/DDBJ databases">
        <title>Genomic Encyclopedia of Archaeal and Bacterial Type Strains, Phase II (KMG-II): from individual species to whole genera.</title>
        <authorList>
            <person name="Goeker M."/>
        </authorList>
    </citation>
    <scope>NUCLEOTIDE SEQUENCE [LARGE SCALE GENOMIC DNA]</scope>
    <source>
        <strain evidence="2 3">DSM 21851</strain>
    </source>
</reference>
<evidence type="ECO:0000313" key="2">
    <source>
        <dbReference type="EMBL" id="RAJ97825.1"/>
    </source>
</evidence>
<sequence>MLFNLLIGSILLGAVHAAIPNHWLPVVLIGRSENWTLRETLGVAALSGFFHTLSTVILGVLIGAIGVELSERLEEQTRWIASLILIFMGLVYFAVHNPHGAHEHVPKGLSGRSKRTIVGTLALAMLLSPCLEIETFFFTAGTLGWPAITTLSIAYTVVTIACMVGLTALSFRGLAKLHWHWLEHHEKQITGGILIALGILNFFIEL</sequence>
<dbReference type="RefSeq" id="WP_111628786.1">
    <property type="nucleotide sequence ID" value="NZ_QLMC01000003.1"/>
</dbReference>
<organism evidence="2 3">
    <name type="scientific">Larkinella arboricola</name>
    <dbReference type="NCBI Taxonomy" id="643671"/>
    <lineage>
        <taxon>Bacteria</taxon>
        <taxon>Pseudomonadati</taxon>
        <taxon>Bacteroidota</taxon>
        <taxon>Cytophagia</taxon>
        <taxon>Cytophagales</taxon>
        <taxon>Spirosomataceae</taxon>
        <taxon>Larkinella</taxon>
    </lineage>
</organism>
<dbReference type="PANTHER" id="PTHR36394:SF1">
    <property type="entry name" value="OS01G0277700 PROTEIN"/>
    <property type="match status" value="1"/>
</dbReference>
<dbReference type="EMBL" id="QLMC01000003">
    <property type="protein sequence ID" value="RAJ97825.1"/>
    <property type="molecule type" value="Genomic_DNA"/>
</dbReference>
<keyword evidence="1" id="KW-1133">Transmembrane helix</keyword>
<accession>A0A327WZP1</accession>
<dbReference type="PANTHER" id="PTHR36394">
    <property type="entry name" value="OS01G0277700 PROTEIN"/>
    <property type="match status" value="1"/>
</dbReference>
<dbReference type="OrthoDB" id="9782403at2"/>
<dbReference type="Proteomes" id="UP000248790">
    <property type="component" value="Unassembled WGS sequence"/>
</dbReference>
<evidence type="ECO:0000313" key="3">
    <source>
        <dbReference type="Proteomes" id="UP000248790"/>
    </source>
</evidence>
<comment type="caution">
    <text evidence="2">The sequence shown here is derived from an EMBL/GenBank/DDBJ whole genome shotgun (WGS) entry which is preliminary data.</text>
</comment>
<evidence type="ECO:0000256" key="1">
    <source>
        <dbReference type="SAM" id="Phobius"/>
    </source>
</evidence>
<keyword evidence="3" id="KW-1185">Reference proteome</keyword>
<evidence type="ECO:0008006" key="4">
    <source>
        <dbReference type="Google" id="ProtNLM"/>
    </source>
</evidence>